<dbReference type="SMART" id="SM00382">
    <property type="entry name" value="AAA"/>
    <property type="match status" value="1"/>
</dbReference>
<feature type="transmembrane region" description="Helical" evidence="9">
    <location>
        <begin position="66"/>
        <end position="95"/>
    </location>
</feature>
<keyword evidence="5" id="KW-0547">Nucleotide-binding</keyword>
<name>A0A932MNB7_UNCTE</name>
<dbReference type="Proteomes" id="UP000782312">
    <property type="component" value="Unassembled WGS sequence"/>
</dbReference>
<dbReference type="GO" id="GO:0005886">
    <property type="term" value="C:plasma membrane"/>
    <property type="evidence" value="ECO:0007669"/>
    <property type="project" value="UniProtKB-SubCell"/>
</dbReference>
<feature type="domain" description="ABC transmembrane type-1" evidence="11">
    <location>
        <begin position="17"/>
        <end position="320"/>
    </location>
</feature>
<keyword evidence="4 9" id="KW-0812">Transmembrane</keyword>
<evidence type="ECO:0000256" key="2">
    <source>
        <dbReference type="ARBA" id="ARBA00022448"/>
    </source>
</evidence>
<evidence type="ECO:0000259" key="10">
    <source>
        <dbReference type="PROSITE" id="PS50893"/>
    </source>
</evidence>
<dbReference type="PROSITE" id="PS50929">
    <property type="entry name" value="ABC_TM1F"/>
    <property type="match status" value="1"/>
</dbReference>
<dbReference type="InterPro" id="IPR003439">
    <property type="entry name" value="ABC_transporter-like_ATP-bd"/>
</dbReference>
<dbReference type="SUPFAM" id="SSF52540">
    <property type="entry name" value="P-loop containing nucleoside triphosphate hydrolases"/>
    <property type="match status" value="1"/>
</dbReference>
<dbReference type="GO" id="GO:0034040">
    <property type="term" value="F:ATPase-coupled lipid transmembrane transporter activity"/>
    <property type="evidence" value="ECO:0007669"/>
    <property type="project" value="TreeGrafter"/>
</dbReference>
<dbReference type="InterPro" id="IPR036640">
    <property type="entry name" value="ABC1_TM_sf"/>
</dbReference>
<evidence type="ECO:0000256" key="5">
    <source>
        <dbReference type="ARBA" id="ARBA00022741"/>
    </source>
</evidence>
<reference evidence="12" key="1">
    <citation type="submission" date="2020-07" db="EMBL/GenBank/DDBJ databases">
        <title>Huge and variable diversity of episymbiotic CPR bacteria and DPANN archaea in groundwater ecosystems.</title>
        <authorList>
            <person name="He C.Y."/>
            <person name="Keren R."/>
            <person name="Whittaker M."/>
            <person name="Farag I.F."/>
            <person name="Doudna J."/>
            <person name="Cate J.H.D."/>
            <person name="Banfield J.F."/>
        </authorList>
    </citation>
    <scope>NUCLEOTIDE SEQUENCE</scope>
    <source>
        <strain evidence="12">NC_groundwater_763_Ag_S-0.2um_68_21</strain>
    </source>
</reference>
<dbReference type="InterPro" id="IPR003593">
    <property type="entry name" value="AAA+_ATPase"/>
</dbReference>
<dbReference type="PANTHER" id="PTHR24221">
    <property type="entry name" value="ATP-BINDING CASSETTE SUB-FAMILY B"/>
    <property type="match status" value="1"/>
</dbReference>
<dbReference type="Gene3D" id="1.20.1560.10">
    <property type="entry name" value="ABC transporter type 1, transmembrane domain"/>
    <property type="match status" value="1"/>
</dbReference>
<dbReference type="PROSITE" id="PS50893">
    <property type="entry name" value="ABC_TRANSPORTER_2"/>
    <property type="match status" value="1"/>
</dbReference>
<evidence type="ECO:0000256" key="8">
    <source>
        <dbReference type="ARBA" id="ARBA00023136"/>
    </source>
</evidence>
<dbReference type="AlphaFoldDB" id="A0A932MNB7"/>
<evidence type="ECO:0000256" key="1">
    <source>
        <dbReference type="ARBA" id="ARBA00004651"/>
    </source>
</evidence>
<keyword evidence="2" id="KW-0813">Transport</keyword>
<organism evidence="12 13">
    <name type="scientific">Tectimicrobiota bacterium</name>
    <dbReference type="NCBI Taxonomy" id="2528274"/>
    <lineage>
        <taxon>Bacteria</taxon>
        <taxon>Pseudomonadati</taxon>
        <taxon>Nitrospinota/Tectimicrobiota group</taxon>
        <taxon>Candidatus Tectimicrobiota</taxon>
    </lineage>
</organism>
<dbReference type="InterPro" id="IPR011527">
    <property type="entry name" value="ABC1_TM_dom"/>
</dbReference>
<feature type="domain" description="ABC transporter" evidence="10">
    <location>
        <begin position="353"/>
        <end position="588"/>
    </location>
</feature>
<keyword evidence="3" id="KW-1003">Cell membrane</keyword>
<evidence type="ECO:0000256" key="6">
    <source>
        <dbReference type="ARBA" id="ARBA00022840"/>
    </source>
</evidence>
<keyword evidence="7 9" id="KW-1133">Transmembrane helix</keyword>
<dbReference type="PANTHER" id="PTHR24221:SF654">
    <property type="entry name" value="ATP-BINDING CASSETTE SUB-FAMILY B MEMBER 6"/>
    <property type="match status" value="1"/>
</dbReference>
<dbReference type="Pfam" id="PF00664">
    <property type="entry name" value="ABC_membrane"/>
    <property type="match status" value="1"/>
</dbReference>
<sequence>MNIFRSFRVILPHLRPFAGVMLMAVGMMLVMSLVEGFGLGMLVPILTVMQDGDQGPGRDIFSQYSAAAISFLGLNYTFLTLVALFSAVMAVKFALQGLLDYIGRYLSSTVRYHLCGKIFGGMMRAPMSFFYQRTTGDMISTAHNSTIFAGSLADSSVRIVSGILSLVIYFGLQLIISVPLTLTALVLSGISYCFIVPRFRVAFDIGEDAKAVMDKIVSYLQQTISGMRTVKSFRREESHIEEFDGIIWSFRQMAIAVMRNKVIANLFIEPFSTALVVVLMVISVTVLKVPFAPLLTFFIVFSRLAPKFKQVYNEILEILQYLPHFIKVHEFIEATGVEVPERTGDPEIPSGAIRFEDVWFRYETREEPALAGVSIEIGENRTAALVGSSGAGKTTIADLLLRHQAPSRGRITVGGRDLQELDRGRWLERVGVVEQEPFLFNASVGDNIRYGKPDAGQEEVEAAARMANAHAFVMELPKGYETVVGDRGVALSGGQKQRIALARALIRDPKLLVLDEATSALDSASERLIQEAIGQFRGKKTILIIAHRLSTVADADQIILLEGGRIAEVGTHRSLLASGGAYSKNWHLQTVQARDRAEAAR</sequence>
<feature type="transmembrane region" description="Helical" evidence="9">
    <location>
        <begin position="166"/>
        <end position="190"/>
    </location>
</feature>
<dbReference type="InterPro" id="IPR039421">
    <property type="entry name" value="Type_1_exporter"/>
</dbReference>
<dbReference type="SUPFAM" id="SSF90123">
    <property type="entry name" value="ABC transporter transmembrane region"/>
    <property type="match status" value="1"/>
</dbReference>
<dbReference type="Pfam" id="PF00005">
    <property type="entry name" value="ABC_tran"/>
    <property type="match status" value="1"/>
</dbReference>
<dbReference type="PROSITE" id="PS00211">
    <property type="entry name" value="ABC_TRANSPORTER_1"/>
    <property type="match status" value="1"/>
</dbReference>
<feature type="transmembrane region" description="Helical" evidence="9">
    <location>
        <begin position="20"/>
        <end position="46"/>
    </location>
</feature>
<dbReference type="GO" id="GO:0005524">
    <property type="term" value="F:ATP binding"/>
    <property type="evidence" value="ECO:0007669"/>
    <property type="project" value="UniProtKB-KW"/>
</dbReference>
<evidence type="ECO:0000256" key="9">
    <source>
        <dbReference type="SAM" id="Phobius"/>
    </source>
</evidence>
<dbReference type="InterPro" id="IPR027417">
    <property type="entry name" value="P-loop_NTPase"/>
</dbReference>
<evidence type="ECO:0000313" key="13">
    <source>
        <dbReference type="Proteomes" id="UP000782312"/>
    </source>
</evidence>
<accession>A0A932MNB7</accession>
<evidence type="ECO:0000256" key="7">
    <source>
        <dbReference type="ARBA" id="ARBA00022989"/>
    </source>
</evidence>
<dbReference type="GO" id="GO:0140359">
    <property type="term" value="F:ABC-type transporter activity"/>
    <property type="evidence" value="ECO:0007669"/>
    <property type="project" value="InterPro"/>
</dbReference>
<gene>
    <name evidence="12" type="ORF">HYZ11_00290</name>
</gene>
<evidence type="ECO:0000256" key="3">
    <source>
        <dbReference type="ARBA" id="ARBA00022475"/>
    </source>
</evidence>
<dbReference type="GO" id="GO:0016887">
    <property type="term" value="F:ATP hydrolysis activity"/>
    <property type="evidence" value="ECO:0007669"/>
    <property type="project" value="InterPro"/>
</dbReference>
<dbReference type="Gene3D" id="3.40.50.300">
    <property type="entry name" value="P-loop containing nucleotide triphosphate hydrolases"/>
    <property type="match status" value="1"/>
</dbReference>
<comment type="caution">
    <text evidence="12">The sequence shown here is derived from an EMBL/GenBank/DDBJ whole genome shotgun (WGS) entry which is preliminary data.</text>
</comment>
<proteinExistence type="predicted"/>
<keyword evidence="8 9" id="KW-0472">Membrane</keyword>
<keyword evidence="6 12" id="KW-0067">ATP-binding</keyword>
<protein>
    <submittedName>
        <fullName evidence="12">ABC transporter ATP-binding protein</fullName>
    </submittedName>
</protein>
<dbReference type="EMBL" id="JACPUR010000001">
    <property type="protein sequence ID" value="MBI3126026.1"/>
    <property type="molecule type" value="Genomic_DNA"/>
</dbReference>
<dbReference type="InterPro" id="IPR017871">
    <property type="entry name" value="ABC_transporter-like_CS"/>
</dbReference>
<comment type="subcellular location">
    <subcellularLocation>
        <location evidence="1">Cell membrane</location>
        <topology evidence="1">Multi-pass membrane protein</topology>
    </subcellularLocation>
</comment>
<evidence type="ECO:0000313" key="12">
    <source>
        <dbReference type="EMBL" id="MBI3126026.1"/>
    </source>
</evidence>
<dbReference type="FunFam" id="3.40.50.300:FF:000221">
    <property type="entry name" value="Multidrug ABC transporter ATP-binding protein"/>
    <property type="match status" value="1"/>
</dbReference>
<evidence type="ECO:0000256" key="4">
    <source>
        <dbReference type="ARBA" id="ARBA00022692"/>
    </source>
</evidence>
<evidence type="ECO:0000259" key="11">
    <source>
        <dbReference type="PROSITE" id="PS50929"/>
    </source>
</evidence>